<dbReference type="PANTHER" id="PTHR46558:SF11">
    <property type="entry name" value="HTH-TYPE TRANSCRIPTIONAL REGULATOR XRE"/>
    <property type="match status" value="1"/>
</dbReference>
<comment type="caution">
    <text evidence="3">The sequence shown here is derived from an EMBL/GenBank/DDBJ whole genome shotgun (WGS) entry which is preliminary data.</text>
</comment>
<evidence type="ECO:0000313" key="4">
    <source>
        <dbReference type="EMBL" id="CAI3541253.1"/>
    </source>
</evidence>
<dbReference type="PROSITE" id="PS50943">
    <property type="entry name" value="HTH_CROC1"/>
    <property type="match status" value="1"/>
</dbReference>
<dbReference type="CDD" id="cd00093">
    <property type="entry name" value="HTH_XRE"/>
    <property type="match status" value="1"/>
</dbReference>
<dbReference type="Proteomes" id="UP001189143">
    <property type="component" value="Unassembled WGS sequence"/>
</dbReference>
<dbReference type="RefSeq" id="WP_125150156.1">
    <property type="nucleotide sequence ID" value="NZ_CAKJVE010000004.1"/>
</dbReference>
<gene>
    <name evidence="3" type="primary">immR</name>
    <name evidence="4" type="ORF">CNEO2_1240004</name>
    <name evidence="3" type="ORF">CNEO_42023</name>
</gene>
<reference evidence="3" key="1">
    <citation type="submission" date="2021-10" db="EMBL/GenBank/DDBJ databases">
        <authorList>
            <person name="Mesa V."/>
        </authorList>
    </citation>
    <scope>NUCLEOTIDE SEQUENCE</scope>
    <source>
        <strain evidence="3">CC3_PB</strain>
    </source>
</reference>
<keyword evidence="1" id="KW-0238">DNA-binding</keyword>
<evidence type="ECO:0000259" key="2">
    <source>
        <dbReference type="PROSITE" id="PS50943"/>
    </source>
</evidence>
<name>A0AA86MNF1_9CLOT</name>
<dbReference type="Proteomes" id="UP000789738">
    <property type="component" value="Unassembled WGS sequence"/>
</dbReference>
<dbReference type="Pfam" id="PF12844">
    <property type="entry name" value="HTH_19"/>
    <property type="match status" value="1"/>
</dbReference>
<sequence>MPSFGERLRELRIEKNLTQEELANNFGLHKTRISQYELNKRQADDEMKKKFAKYFNVSLDWLMGLTDIRNYTDDPNITIALHSDTDYDDLPDEAIKEINGFIDYIKQKYKDKY</sequence>
<protein>
    <submittedName>
        <fullName evidence="3">XRE family transcriptional regulator</fullName>
    </submittedName>
</protein>
<organism evidence="3 5">
    <name type="scientific">Clostridium neonatale</name>
    <dbReference type="NCBI Taxonomy" id="137838"/>
    <lineage>
        <taxon>Bacteria</taxon>
        <taxon>Bacillati</taxon>
        <taxon>Bacillota</taxon>
        <taxon>Clostridia</taxon>
        <taxon>Eubacteriales</taxon>
        <taxon>Clostridiaceae</taxon>
        <taxon>Clostridium</taxon>
    </lineage>
</organism>
<dbReference type="Gene3D" id="1.10.260.40">
    <property type="entry name" value="lambda repressor-like DNA-binding domains"/>
    <property type="match status" value="1"/>
</dbReference>
<feature type="domain" description="HTH cro/C1-type" evidence="2">
    <location>
        <begin position="8"/>
        <end position="62"/>
    </location>
</feature>
<dbReference type="EMBL" id="CAMTCP010000027">
    <property type="protein sequence ID" value="CAI3541253.1"/>
    <property type="molecule type" value="Genomic_DNA"/>
</dbReference>
<evidence type="ECO:0000313" key="3">
    <source>
        <dbReference type="EMBL" id="CAG9705725.1"/>
    </source>
</evidence>
<dbReference type="AlphaFoldDB" id="A0AA86MNF1"/>
<dbReference type="PANTHER" id="PTHR46558">
    <property type="entry name" value="TRACRIPTIONAL REGULATORY PROTEIN-RELATED-RELATED"/>
    <property type="match status" value="1"/>
</dbReference>
<accession>A0AA86MNF1</accession>
<dbReference type="SMART" id="SM00530">
    <property type="entry name" value="HTH_XRE"/>
    <property type="match status" value="1"/>
</dbReference>
<dbReference type="InterPro" id="IPR001387">
    <property type="entry name" value="Cro/C1-type_HTH"/>
</dbReference>
<proteinExistence type="predicted"/>
<dbReference type="InterPro" id="IPR010982">
    <property type="entry name" value="Lambda_DNA-bd_dom_sf"/>
</dbReference>
<dbReference type="GO" id="GO:0003677">
    <property type="term" value="F:DNA binding"/>
    <property type="evidence" value="ECO:0007669"/>
    <property type="project" value="UniProtKB-KW"/>
</dbReference>
<evidence type="ECO:0000256" key="1">
    <source>
        <dbReference type="ARBA" id="ARBA00023125"/>
    </source>
</evidence>
<evidence type="ECO:0000313" key="5">
    <source>
        <dbReference type="Proteomes" id="UP000789738"/>
    </source>
</evidence>
<dbReference type="EMBL" id="CAKJVE010000004">
    <property type="protein sequence ID" value="CAG9705725.1"/>
    <property type="molecule type" value="Genomic_DNA"/>
</dbReference>
<reference evidence="4" key="2">
    <citation type="submission" date="2022-10" db="EMBL/GenBank/DDBJ databases">
        <authorList>
            <person name="Aires J."/>
            <person name="Mesa V."/>
        </authorList>
    </citation>
    <scope>NUCLEOTIDE SEQUENCE</scope>
    <source>
        <strain evidence="4">Clostridium neonatale JD116</strain>
    </source>
</reference>
<dbReference type="SUPFAM" id="SSF47413">
    <property type="entry name" value="lambda repressor-like DNA-binding domains"/>
    <property type="match status" value="1"/>
</dbReference>